<proteinExistence type="predicted"/>
<sequence length="337" mass="38175">MKFNKVFSDSLNHCYAIMRISKNDKDFVVVASEENEPCYAYDLNNNYKRINVWNDIGGTMTMIPIPGTLDFLATQKFYPGFNSADCRIVKESFNGKGWDQHVVGDFPYIHRFDLIQHGQGIWFIGCSIANSKKNTDDWSDPGKIFVGDYDDSTANISNYHALDIRLKKNHGYKNMNGYSLITAVEGIFKLSYPTLKRDWQLTQLSENETSDIISADTNGDGDNEYLAIEGFHGPYLRIYDHNFNSLYRTPADTPFGHALWAGSLGERQYFVFGFRSGLQNLELLSYGSDGKLTKQLIDKQVGPSNVTVFEKNGSKFLLSANREINEVAIYQISASKN</sequence>
<evidence type="ECO:0000313" key="2">
    <source>
        <dbReference type="EMBL" id="QAS70588.1"/>
    </source>
</evidence>
<name>A0AAJ1VQW3_9LACO</name>
<dbReference type="EMBL" id="SDWY01000003">
    <property type="protein sequence ID" value="MDN6900697.1"/>
    <property type="molecule type" value="Genomic_DNA"/>
</dbReference>
<evidence type="ECO:0000313" key="1">
    <source>
        <dbReference type="EMBL" id="MDN6900697.1"/>
    </source>
</evidence>
<evidence type="ECO:0000313" key="4">
    <source>
        <dbReference type="Proteomes" id="UP001167919"/>
    </source>
</evidence>
<dbReference type="RefSeq" id="WP_128687048.1">
    <property type="nucleotide sequence ID" value="NZ_CP029684.2"/>
</dbReference>
<dbReference type="AlphaFoldDB" id="A0AAJ1VQW3"/>
<dbReference type="Proteomes" id="UP000286907">
    <property type="component" value="Chromosome"/>
</dbReference>
<reference evidence="2" key="3">
    <citation type="submission" date="2020-01" db="EMBL/GenBank/DDBJ databases">
        <authorList>
            <person name="Cousin F.J."/>
            <person name="Le Guellec R."/>
            <person name="Cretenet M."/>
        </authorList>
    </citation>
    <scope>NUCLEOTIDE SEQUENCE</scope>
    <source>
        <strain evidence="2">UCMA 15228</strain>
    </source>
</reference>
<evidence type="ECO:0000313" key="3">
    <source>
        <dbReference type="Proteomes" id="UP000286907"/>
    </source>
</evidence>
<gene>
    <name evidence="2" type="ORF">DLJ48_01540</name>
    <name evidence="1" type="ORF">EVC35_06725</name>
</gene>
<dbReference type="Proteomes" id="UP001167919">
    <property type="component" value="Unassembled WGS sequence"/>
</dbReference>
<reference evidence="2 3" key="1">
    <citation type="journal article" date="2019" name="Syst. Appl. Microbiol.">
        <title>Oenococcus sicerae sp. nov., isolated from French cider.</title>
        <authorList>
            <person name="Cousin F.J."/>
            <person name="Le Guellec R."/>
            <person name="Chagnot C."/>
            <person name="Goux D."/>
            <person name="Dalmasso M."/>
            <person name="Laplace J.M."/>
            <person name="Cretenet M."/>
        </authorList>
    </citation>
    <scope>NUCLEOTIDE SEQUENCE [LARGE SCALE GENOMIC DNA]</scope>
    <source>
        <strain evidence="2 3">UCMA 15228</strain>
    </source>
</reference>
<organism evidence="1 4">
    <name type="scientific">Oenococcus sicerae</name>
    <dbReference type="NCBI Taxonomy" id="2203724"/>
    <lineage>
        <taxon>Bacteria</taxon>
        <taxon>Bacillati</taxon>
        <taxon>Bacillota</taxon>
        <taxon>Bacilli</taxon>
        <taxon>Lactobacillales</taxon>
        <taxon>Lactobacillaceae</taxon>
        <taxon>Oenococcus</taxon>
    </lineage>
</organism>
<accession>A0AAJ1VQW3</accession>
<keyword evidence="3" id="KW-1185">Reference proteome</keyword>
<protein>
    <submittedName>
        <fullName evidence="1">Uncharacterized protein</fullName>
    </submittedName>
</protein>
<reference evidence="1" key="2">
    <citation type="submission" date="2019-01" db="EMBL/GenBank/DDBJ databases">
        <title>Oenococcus sicerae UCMA17102.</title>
        <authorList>
            <person name="Cousin F.J."/>
            <person name="Le Guellec R."/>
            <person name="Cretenet M."/>
        </authorList>
    </citation>
    <scope>NUCLEOTIDE SEQUENCE</scope>
    <source>
        <strain evidence="1">UCMA17102</strain>
    </source>
</reference>
<dbReference type="EMBL" id="CP029684">
    <property type="protein sequence ID" value="QAS70588.1"/>
    <property type="molecule type" value="Genomic_DNA"/>
</dbReference>